<dbReference type="InterPro" id="IPR003587">
    <property type="entry name" value="Hint_dom_N"/>
</dbReference>
<dbReference type="Gene3D" id="2.180.10.10">
    <property type="entry name" value="RHS repeat-associated core"/>
    <property type="match status" value="1"/>
</dbReference>
<dbReference type="NCBIfam" id="TIGR01643">
    <property type="entry name" value="YD_repeat_2x"/>
    <property type="match status" value="2"/>
</dbReference>
<dbReference type="InterPro" id="IPR022385">
    <property type="entry name" value="Rhs_assc_core"/>
</dbReference>
<proteinExistence type="predicted"/>
<evidence type="ECO:0000256" key="1">
    <source>
        <dbReference type="ARBA" id="ARBA00022737"/>
    </source>
</evidence>
<dbReference type="SMART" id="SM00306">
    <property type="entry name" value="HintN"/>
    <property type="match status" value="1"/>
</dbReference>
<dbReference type="Gene3D" id="2.170.16.10">
    <property type="entry name" value="Hedgehog/Intein (Hint) domain"/>
    <property type="match status" value="1"/>
</dbReference>
<comment type="caution">
    <text evidence="4">The sequence shown here is derived from an EMBL/GenBank/DDBJ whole genome shotgun (WGS) entry which is preliminary data.</text>
</comment>
<dbReference type="InterPro" id="IPR050708">
    <property type="entry name" value="T6SS_VgrG/RHS"/>
</dbReference>
<dbReference type="PANTHER" id="PTHR32305:SF17">
    <property type="entry name" value="TRNA NUCLEASE WAPA"/>
    <property type="match status" value="1"/>
</dbReference>
<accession>A0ABU7P6B7</accession>
<dbReference type="Proteomes" id="UP001344658">
    <property type="component" value="Unassembled WGS sequence"/>
</dbReference>
<dbReference type="EMBL" id="JAZEWV010000001">
    <property type="protein sequence ID" value="MEE4540637.1"/>
    <property type="molecule type" value="Genomic_DNA"/>
</dbReference>
<dbReference type="PANTHER" id="PTHR32305">
    <property type="match status" value="1"/>
</dbReference>
<evidence type="ECO:0000313" key="5">
    <source>
        <dbReference type="Proteomes" id="UP001344658"/>
    </source>
</evidence>
<dbReference type="SUPFAM" id="SSF51294">
    <property type="entry name" value="Hedgehog/intein (Hint) domain"/>
    <property type="match status" value="1"/>
</dbReference>
<dbReference type="InterPro" id="IPR056823">
    <property type="entry name" value="TEN-like_YD-shell"/>
</dbReference>
<protein>
    <submittedName>
        <fullName evidence="4">Polymorphic toxin-type HINT domain-containing protein</fullName>
    </submittedName>
</protein>
<gene>
    <name evidence="4" type="ORF">V2S66_01475</name>
</gene>
<organism evidence="4 5">
    <name type="scientific">Actinacidiphila polyblastidii</name>
    <dbReference type="NCBI Taxonomy" id="3110430"/>
    <lineage>
        <taxon>Bacteria</taxon>
        <taxon>Bacillati</taxon>
        <taxon>Actinomycetota</taxon>
        <taxon>Actinomycetes</taxon>
        <taxon>Kitasatosporales</taxon>
        <taxon>Streptomycetaceae</taxon>
        <taxon>Actinacidiphila</taxon>
    </lineage>
</organism>
<name>A0ABU7P6B7_9ACTN</name>
<feature type="domain" description="Hint" evidence="3">
    <location>
        <begin position="909"/>
        <end position="1011"/>
    </location>
</feature>
<dbReference type="InterPro" id="IPR031325">
    <property type="entry name" value="RHS_repeat"/>
</dbReference>
<evidence type="ECO:0000256" key="2">
    <source>
        <dbReference type="SAM" id="MobiDB-lite"/>
    </source>
</evidence>
<dbReference type="InterPro" id="IPR036844">
    <property type="entry name" value="Hint_dom_sf"/>
</dbReference>
<dbReference type="InterPro" id="IPR006530">
    <property type="entry name" value="YD"/>
</dbReference>
<keyword evidence="1" id="KW-0677">Repeat</keyword>
<evidence type="ECO:0000313" key="4">
    <source>
        <dbReference type="EMBL" id="MEE4540637.1"/>
    </source>
</evidence>
<feature type="region of interest" description="Disordered" evidence="2">
    <location>
        <begin position="884"/>
        <end position="918"/>
    </location>
</feature>
<reference evidence="4 5" key="1">
    <citation type="submission" date="2023-12" db="EMBL/GenBank/DDBJ databases">
        <title>Streptomyces sp. V4-01.</title>
        <authorList>
            <person name="Somphong A."/>
            <person name="Phongsopitanun W."/>
        </authorList>
    </citation>
    <scope>NUCLEOTIDE SEQUENCE [LARGE SCALE GENOMIC DNA]</scope>
    <source>
        <strain evidence="4 5">V4-01</strain>
    </source>
</reference>
<dbReference type="Pfam" id="PF25023">
    <property type="entry name" value="TEN_YD-shell"/>
    <property type="match status" value="1"/>
</dbReference>
<dbReference type="Pfam" id="PF05593">
    <property type="entry name" value="RHS_repeat"/>
    <property type="match status" value="1"/>
</dbReference>
<dbReference type="RefSeq" id="WP_330792504.1">
    <property type="nucleotide sequence ID" value="NZ_JAZEWV010000001.1"/>
</dbReference>
<feature type="compositionally biased region" description="Low complexity" evidence="2">
    <location>
        <begin position="884"/>
        <end position="903"/>
    </location>
</feature>
<keyword evidence="5" id="KW-1185">Reference proteome</keyword>
<dbReference type="NCBIfam" id="TIGR03696">
    <property type="entry name" value="Rhs_assc_core"/>
    <property type="match status" value="1"/>
</dbReference>
<dbReference type="Pfam" id="PF07591">
    <property type="entry name" value="PT-HINT"/>
    <property type="match status" value="1"/>
</dbReference>
<evidence type="ECO:0000259" key="3">
    <source>
        <dbReference type="SMART" id="SM00306"/>
    </source>
</evidence>
<dbReference type="CDD" id="cd00081">
    <property type="entry name" value="Hint"/>
    <property type="match status" value="1"/>
</dbReference>
<sequence>MPAPGGGRVITETKYDSRGLAVESDGDYFDTVTATGTLANVTSAEPAQTLTTYDGAGRPTRADFYADGAYKWASTTVYDGDRTTVIPPSGGVATTTLTDTLGRTTETRQYDSVAATGPYTTISYDYNAKGQLDKVTDAGNSVWTYGYDLMGRQTSTVDPDAGASSTVYNNLDQVESSTDSRGKTLSYTYDELGRETGEYDAAVDKQTADDQLASWTWDTVAKGQLTSSARYVGGSGATGLKYATSVLTYDQLYRPTATRVTIPAAPGEDALKGSYSFSTDYNLDGTLYQTSDPAAGHLASESLVYGYNALDLPTTLNSNVSGYVQGTQYTKTSQLSQITLGTSSAQSTKWVQQSNYYDDGTARLNRQLVTDDTGTGIVQDTHYAYDNAGNPTLTDARADGVDDTQCYRYDGHDRLTDAWTTADTWQTTGACKSDPTTTTLGSGPAPYWQSYSYDPLGNRKQLVQHATAAGAPDTTTSYKYGGEDGKQPHTLSSSTTHVDGTATSADTVNAYGYDDAGNTTSRTLASGAQSLAWDDENHLRQASNADGTSSSYLYDADGNRLLTRDDTGTTLYLGDTELHLDKGATTTTATRYYSWGDQTIAVRTDDGTLQWTLDDAHNTATAQIDPTTQAVTFRRTDPFGNVRGTDPGAWSGDHGFVGGVQDDTTGLTHLGARDYDPTTGRFVSLDPVLEVTDPQQINGYSYASNNPVTGADPSGLMNKDSAGGGCDDACQHEIAQLDKDQAAAAAGNNGHKSHHHCSRWSVSCHVKNAAHAVAQAVKEHPVIAAVIATAVVVGAVACVVGTGGACGVLLVEGATAFTEAADFGVAASTINAATSVIASGGAVVAREVAAASAAAGVLTEAAETASKADAAASAGADTAAATAKDTADSGASSGSDRAAKAAPKPGPGGCSFAPSTPVLVADGKTKPIGQLQIGDRVESADPETGKHVGPQTVTATYANHDHDHVDVTVRSADGTPNTIHTTSKHPFWDATTRAWTPAGKLTPGHALQSDDSRTAVVLTVKVTPGEANRFNLTVRNLHTYYVVAGGVPVLVHNTCGEDGNKGKGFFSRLFGGGSKAADSAHEPNATVGDLRGIGHDNVDADGNWQSDPLKAGMARSMTDEELLRSTTQPTGGEFSLLRFHAEDNYMIEGNHRMAELLRRAASPDYPGITFDTPIYIHLWPG</sequence>